<feature type="transmembrane region" description="Helical" evidence="8">
    <location>
        <begin position="54"/>
        <end position="73"/>
    </location>
</feature>
<dbReference type="STRING" id="479434.Sthe_2694"/>
<dbReference type="InterPro" id="IPR029016">
    <property type="entry name" value="GAF-like_dom_sf"/>
</dbReference>
<dbReference type="InterPro" id="IPR003661">
    <property type="entry name" value="HisK_dim/P_dom"/>
</dbReference>
<keyword evidence="7 8" id="KW-0472">Membrane</keyword>
<dbReference type="SUPFAM" id="SSF55781">
    <property type="entry name" value="GAF domain-like"/>
    <property type="match status" value="1"/>
</dbReference>
<accession>D1C8G5</accession>
<dbReference type="HOGENOM" id="CLU_000445_114_44_0"/>
<dbReference type="InterPro" id="IPR035965">
    <property type="entry name" value="PAS-like_dom_sf"/>
</dbReference>
<evidence type="ECO:0000256" key="5">
    <source>
        <dbReference type="ARBA" id="ARBA00022777"/>
    </source>
</evidence>
<dbReference type="EMBL" id="CP001824">
    <property type="protein sequence ID" value="ACZ40108.1"/>
    <property type="molecule type" value="Genomic_DNA"/>
</dbReference>
<evidence type="ECO:0000256" key="6">
    <source>
        <dbReference type="ARBA" id="ARBA00023012"/>
    </source>
</evidence>
<dbReference type="NCBIfam" id="TIGR00229">
    <property type="entry name" value="sensory_box"/>
    <property type="match status" value="1"/>
</dbReference>
<dbReference type="PROSITE" id="PS50109">
    <property type="entry name" value="HIS_KIN"/>
    <property type="match status" value="1"/>
</dbReference>
<evidence type="ECO:0000256" key="7">
    <source>
        <dbReference type="ARBA" id="ARBA00023136"/>
    </source>
</evidence>
<dbReference type="Gene3D" id="3.30.565.10">
    <property type="entry name" value="Histidine kinase-like ATPase, C-terminal domain"/>
    <property type="match status" value="1"/>
</dbReference>
<dbReference type="FunCoup" id="D1C8G5">
    <property type="interactions" value="216"/>
</dbReference>
<dbReference type="Gene3D" id="3.30.450.20">
    <property type="entry name" value="PAS domain"/>
    <property type="match status" value="1"/>
</dbReference>
<gene>
    <name evidence="11" type="ordered locus">Sthe_2694</name>
</gene>
<keyword evidence="12" id="KW-1185">Reference proteome</keyword>
<dbReference type="InterPro" id="IPR003594">
    <property type="entry name" value="HATPase_dom"/>
</dbReference>
<dbReference type="SMART" id="SM00091">
    <property type="entry name" value="PAS"/>
    <property type="match status" value="1"/>
</dbReference>
<dbReference type="CDD" id="cd00130">
    <property type="entry name" value="PAS"/>
    <property type="match status" value="1"/>
</dbReference>
<dbReference type="KEGG" id="sti:Sthe_2694"/>
<dbReference type="GO" id="GO:0000155">
    <property type="term" value="F:phosphorelay sensor kinase activity"/>
    <property type="evidence" value="ECO:0007669"/>
    <property type="project" value="InterPro"/>
</dbReference>
<keyword evidence="6" id="KW-0902">Two-component regulatory system</keyword>
<evidence type="ECO:0000313" key="11">
    <source>
        <dbReference type="EMBL" id="ACZ40108.1"/>
    </source>
</evidence>
<keyword evidence="8" id="KW-1133">Transmembrane helix</keyword>
<dbReference type="Proteomes" id="UP000002027">
    <property type="component" value="Chromosome 2"/>
</dbReference>
<comment type="catalytic activity">
    <reaction evidence="1">
        <text>ATP + protein L-histidine = ADP + protein N-phospho-L-histidine.</text>
        <dbReference type="EC" id="2.7.13.3"/>
    </reaction>
</comment>
<proteinExistence type="predicted"/>
<dbReference type="AlphaFoldDB" id="D1C8G5"/>
<evidence type="ECO:0000256" key="3">
    <source>
        <dbReference type="ARBA" id="ARBA00022553"/>
    </source>
</evidence>
<dbReference type="PANTHER" id="PTHR43047">
    <property type="entry name" value="TWO-COMPONENT HISTIDINE PROTEIN KINASE"/>
    <property type="match status" value="1"/>
</dbReference>
<dbReference type="Pfam" id="PF00512">
    <property type="entry name" value="HisKA"/>
    <property type="match status" value="1"/>
</dbReference>
<dbReference type="SUPFAM" id="SSF55874">
    <property type="entry name" value="ATPase domain of HSP90 chaperone/DNA topoisomerase II/histidine kinase"/>
    <property type="match status" value="1"/>
</dbReference>
<dbReference type="CDD" id="cd16922">
    <property type="entry name" value="HATPase_EvgS-ArcB-TorS-like"/>
    <property type="match status" value="1"/>
</dbReference>
<keyword evidence="5 11" id="KW-0418">Kinase</keyword>
<dbReference type="InterPro" id="IPR005467">
    <property type="entry name" value="His_kinase_dom"/>
</dbReference>
<dbReference type="Gene3D" id="1.10.287.130">
    <property type="match status" value="1"/>
</dbReference>
<evidence type="ECO:0000259" key="9">
    <source>
        <dbReference type="PROSITE" id="PS50109"/>
    </source>
</evidence>
<dbReference type="Pfam" id="PF08448">
    <property type="entry name" value="PAS_4"/>
    <property type="match status" value="1"/>
</dbReference>
<dbReference type="InterPro" id="IPR004358">
    <property type="entry name" value="Sig_transdc_His_kin-like_C"/>
</dbReference>
<keyword evidence="4" id="KW-0808">Transferase</keyword>
<dbReference type="PROSITE" id="PS50112">
    <property type="entry name" value="PAS"/>
    <property type="match status" value="1"/>
</dbReference>
<dbReference type="CDD" id="cd00082">
    <property type="entry name" value="HisKA"/>
    <property type="match status" value="1"/>
</dbReference>
<feature type="transmembrane region" description="Helical" evidence="8">
    <location>
        <begin position="12"/>
        <end position="34"/>
    </location>
</feature>
<dbReference type="SUPFAM" id="SSF47384">
    <property type="entry name" value="Homodimeric domain of signal transducing histidine kinase"/>
    <property type="match status" value="1"/>
</dbReference>
<dbReference type="Pfam" id="PF02518">
    <property type="entry name" value="HATPase_c"/>
    <property type="match status" value="1"/>
</dbReference>
<dbReference type="InParanoid" id="D1C8G5"/>
<dbReference type="SUPFAM" id="SSF55785">
    <property type="entry name" value="PYP-like sensor domain (PAS domain)"/>
    <property type="match status" value="1"/>
</dbReference>
<reference evidence="12" key="1">
    <citation type="submission" date="2009-11" db="EMBL/GenBank/DDBJ databases">
        <title>The complete chromosome 2 of Sphaerobacter thermophilus DSM 20745.</title>
        <authorList>
            <person name="Lucas S."/>
            <person name="Copeland A."/>
            <person name="Lapidus A."/>
            <person name="Glavina del Rio T."/>
            <person name="Dalin E."/>
            <person name="Tice H."/>
            <person name="Bruce D."/>
            <person name="Goodwin L."/>
            <person name="Pitluck S."/>
            <person name="Kyrpides N."/>
            <person name="Mavromatis K."/>
            <person name="Ivanova N."/>
            <person name="Mikhailova N."/>
            <person name="LaButti K.M."/>
            <person name="Clum A."/>
            <person name="Sun H.I."/>
            <person name="Brettin T."/>
            <person name="Detter J.C."/>
            <person name="Han C."/>
            <person name="Larimer F."/>
            <person name="Land M."/>
            <person name="Hauser L."/>
            <person name="Markowitz V."/>
            <person name="Cheng J.F."/>
            <person name="Hugenholtz P."/>
            <person name="Woyke T."/>
            <person name="Wu D."/>
            <person name="Steenblock K."/>
            <person name="Schneider S."/>
            <person name="Pukall R."/>
            <person name="Goeker M."/>
            <person name="Klenk H.P."/>
            <person name="Eisen J.A."/>
        </authorList>
    </citation>
    <scope>NUCLEOTIDE SEQUENCE [LARGE SCALE GENOMIC DNA]</scope>
    <source>
        <strain evidence="12">ATCC 49802 / DSM 20745 / S 6022</strain>
    </source>
</reference>
<dbReference type="Pfam" id="PF01590">
    <property type="entry name" value="GAF"/>
    <property type="match status" value="1"/>
</dbReference>
<dbReference type="RefSeq" id="WP_012873146.1">
    <property type="nucleotide sequence ID" value="NC_013524.1"/>
</dbReference>
<dbReference type="InterPro" id="IPR000014">
    <property type="entry name" value="PAS"/>
</dbReference>
<dbReference type="InterPro" id="IPR003018">
    <property type="entry name" value="GAF"/>
</dbReference>
<organism evidence="11 12">
    <name type="scientific">Sphaerobacter thermophilus (strain ATCC 49802 / DSM 20745 / KCCM 41009 / NCIMB 13125 / S 6022)</name>
    <dbReference type="NCBI Taxonomy" id="479434"/>
    <lineage>
        <taxon>Bacteria</taxon>
        <taxon>Pseudomonadati</taxon>
        <taxon>Thermomicrobiota</taxon>
        <taxon>Thermomicrobia</taxon>
        <taxon>Sphaerobacterales</taxon>
        <taxon>Sphaerobacterineae</taxon>
        <taxon>Sphaerobacteraceae</taxon>
        <taxon>Sphaerobacter</taxon>
    </lineage>
</organism>
<evidence type="ECO:0000256" key="4">
    <source>
        <dbReference type="ARBA" id="ARBA00022679"/>
    </source>
</evidence>
<dbReference type="EC" id="2.7.13.3" evidence="2"/>
<sequence>MPARGRAEWLTIAVISASLVLATGVEFVLPRGYLAPSLYAIPMLIATRRGSPRLVTIVAAVAAAFYLGCAFSQEAPVAAVIAGMLGILAMAGLAIELARHRLGTLRRATTAEEADAESRRILESIGDGFVALDAQGRFTYVNRRAEDLLKVPREELLGNTLQAVWPNTEDAFFVEAISQALSEQIPRQFEAYHAHGDAWLEVRVTPTDGGVTVYFRDVTERHRAEQAQEEAAAARAAGARRVAFLAEMSRELAAVEPNYAAILQRVADLAVPELADWCLVYLADPVAGFRRVAVTHADPADADLAATLLATPIPARTQALLNQLVEGQGPMVGSAVDWATARRDLPLEEDVLGRAFQVSSFVAVPLVPRNRMLGAIVWLRRAGSKPYEPIDSAFLEEVARRSALSVDNARLYQEAREAIKARDEFLSVAAHELRTPLTSIKGYIQLLDRRLAIEQPDIAALRASMEKLRPQLARFERIVRDLLDISRIDRGHLALQREPCDLAAIAREVFDAVEHSVDHDPAQPMRLSVPDTLPGIWDGARITQVLANLLSNALKFSTGRGEVVMEVRREGTHAVICVRDQGVGMTEEEQSRVFEPFFRADSIVGHIPGTGLGLHITKRIVELHGGSITVESTPRIGSTFTVRLPLTPPDPVSIARPSGATDVSRETG</sequence>
<evidence type="ECO:0000256" key="8">
    <source>
        <dbReference type="SAM" id="Phobius"/>
    </source>
</evidence>
<evidence type="ECO:0000256" key="2">
    <source>
        <dbReference type="ARBA" id="ARBA00012438"/>
    </source>
</evidence>
<dbReference type="eggNOG" id="COG5000">
    <property type="taxonomic scope" value="Bacteria"/>
</dbReference>
<protein>
    <recommendedName>
        <fullName evidence="2">histidine kinase</fullName>
        <ecNumber evidence="2">2.7.13.3</ecNumber>
    </recommendedName>
</protein>
<dbReference type="eggNOG" id="COG2205">
    <property type="taxonomic scope" value="Bacteria"/>
</dbReference>
<feature type="domain" description="Histidine kinase" evidence="9">
    <location>
        <begin position="428"/>
        <end position="648"/>
    </location>
</feature>
<evidence type="ECO:0000259" key="10">
    <source>
        <dbReference type="PROSITE" id="PS50112"/>
    </source>
</evidence>
<feature type="domain" description="PAS" evidence="10">
    <location>
        <begin position="114"/>
        <end position="184"/>
    </location>
</feature>
<dbReference type="SMART" id="SM00388">
    <property type="entry name" value="HisKA"/>
    <property type="match status" value="1"/>
</dbReference>
<evidence type="ECO:0000256" key="1">
    <source>
        <dbReference type="ARBA" id="ARBA00000085"/>
    </source>
</evidence>
<dbReference type="InterPro" id="IPR036890">
    <property type="entry name" value="HATPase_C_sf"/>
</dbReference>
<keyword evidence="8" id="KW-0812">Transmembrane</keyword>
<dbReference type="OrthoDB" id="140857at2"/>
<keyword evidence="3" id="KW-0597">Phosphoprotein</keyword>
<dbReference type="Gene3D" id="3.30.450.40">
    <property type="match status" value="1"/>
</dbReference>
<dbReference type="SMART" id="SM00387">
    <property type="entry name" value="HATPase_c"/>
    <property type="match status" value="1"/>
</dbReference>
<dbReference type="InterPro" id="IPR013656">
    <property type="entry name" value="PAS_4"/>
</dbReference>
<feature type="transmembrane region" description="Helical" evidence="8">
    <location>
        <begin position="79"/>
        <end position="98"/>
    </location>
</feature>
<reference evidence="11 12" key="2">
    <citation type="journal article" date="2010" name="Stand. Genomic Sci.">
        <title>Complete genome sequence of Desulfohalobium retbaense type strain (HR(100)).</title>
        <authorList>
            <person name="Spring S."/>
            <person name="Nolan M."/>
            <person name="Lapidus A."/>
            <person name="Glavina Del Rio T."/>
            <person name="Copeland A."/>
            <person name="Tice H."/>
            <person name="Cheng J.F."/>
            <person name="Lucas S."/>
            <person name="Land M."/>
            <person name="Chen F."/>
            <person name="Bruce D."/>
            <person name="Goodwin L."/>
            <person name="Pitluck S."/>
            <person name="Ivanova N."/>
            <person name="Mavromatis K."/>
            <person name="Mikhailova N."/>
            <person name="Pati A."/>
            <person name="Chen A."/>
            <person name="Palaniappan K."/>
            <person name="Hauser L."/>
            <person name="Chang Y.J."/>
            <person name="Jeffries C.D."/>
            <person name="Munk C."/>
            <person name="Kiss H."/>
            <person name="Chain P."/>
            <person name="Han C."/>
            <person name="Brettin T."/>
            <person name="Detter J.C."/>
            <person name="Schuler E."/>
            <person name="Goker M."/>
            <person name="Rohde M."/>
            <person name="Bristow J."/>
            <person name="Eisen J.A."/>
            <person name="Markowitz V."/>
            <person name="Hugenholtz P."/>
            <person name="Kyrpides N.C."/>
            <person name="Klenk H.P."/>
        </authorList>
    </citation>
    <scope>NUCLEOTIDE SEQUENCE [LARGE SCALE GENOMIC DNA]</scope>
    <source>
        <strain evidence="12">ATCC 49802 / DSM 20745 / S 6022</strain>
    </source>
</reference>
<dbReference type="SMART" id="SM00065">
    <property type="entry name" value="GAF"/>
    <property type="match status" value="1"/>
</dbReference>
<dbReference type="PANTHER" id="PTHR43047:SF72">
    <property type="entry name" value="OSMOSENSING HISTIDINE PROTEIN KINASE SLN1"/>
    <property type="match status" value="1"/>
</dbReference>
<name>D1C8G5_SPHTD</name>
<dbReference type="PRINTS" id="PR00344">
    <property type="entry name" value="BCTRLSENSOR"/>
</dbReference>
<dbReference type="InterPro" id="IPR036097">
    <property type="entry name" value="HisK_dim/P_sf"/>
</dbReference>
<dbReference type="FunFam" id="1.10.287.130:FF:000001">
    <property type="entry name" value="Two-component sensor histidine kinase"/>
    <property type="match status" value="1"/>
</dbReference>
<dbReference type="FunFam" id="3.30.565.10:FF:000006">
    <property type="entry name" value="Sensor histidine kinase WalK"/>
    <property type="match status" value="1"/>
</dbReference>
<evidence type="ECO:0000313" key="12">
    <source>
        <dbReference type="Proteomes" id="UP000002027"/>
    </source>
</evidence>